<keyword evidence="3" id="KW-0175">Coiled coil</keyword>
<feature type="domain" description="DUF5724" evidence="6">
    <location>
        <begin position="64"/>
        <end position="1214"/>
    </location>
</feature>
<feature type="coiled-coil region" evidence="3">
    <location>
        <begin position="570"/>
        <end position="604"/>
    </location>
</feature>
<evidence type="ECO:0000259" key="7">
    <source>
        <dbReference type="Pfam" id="PF24879"/>
    </source>
</evidence>
<gene>
    <name evidence="8" type="ORF">V0288_09450</name>
</gene>
<evidence type="ECO:0000313" key="9">
    <source>
        <dbReference type="Proteomes" id="UP001328733"/>
    </source>
</evidence>
<reference evidence="8 9" key="1">
    <citation type="submission" date="2024-01" db="EMBL/GenBank/DDBJ databases">
        <title>Genomic insights into the taxonomy and metabolism of the cyanobacterium Pannus brasiliensis CCIBt3594.</title>
        <authorList>
            <person name="Machado M."/>
            <person name="Botero N.B."/>
            <person name="Andreote A.P.D."/>
            <person name="Feitosa A.M.T."/>
            <person name="Popin R."/>
            <person name="Sivonen K."/>
            <person name="Fiore M.F."/>
        </authorList>
    </citation>
    <scope>NUCLEOTIDE SEQUENCE [LARGE SCALE GENOMIC DNA]</scope>
    <source>
        <strain evidence="8 9">CCIBt3594</strain>
    </source>
</reference>
<feature type="domain" description="DUF4132" evidence="5">
    <location>
        <begin position="1254"/>
        <end position="1428"/>
    </location>
</feature>
<proteinExistence type="predicted"/>
<evidence type="ECO:0000256" key="4">
    <source>
        <dbReference type="SAM" id="MobiDB-lite"/>
    </source>
</evidence>
<dbReference type="Gene3D" id="1.25.10.10">
    <property type="entry name" value="Leucine-rich Repeat Variant"/>
    <property type="match status" value="2"/>
</dbReference>
<dbReference type="Pfam" id="PF18991">
    <property type="entry name" value="DUF5724"/>
    <property type="match status" value="1"/>
</dbReference>
<dbReference type="InterPro" id="IPR043782">
    <property type="entry name" value="DUF5724"/>
</dbReference>
<dbReference type="EMBL" id="JBAFSM010000014">
    <property type="protein sequence ID" value="MEG3437343.1"/>
    <property type="molecule type" value="Genomic_DNA"/>
</dbReference>
<evidence type="ECO:0000256" key="1">
    <source>
        <dbReference type="ARBA" id="ARBA00022549"/>
    </source>
</evidence>
<name>A0AAW9QUR5_9CHRO</name>
<dbReference type="InterPro" id="IPR056639">
    <property type="entry name" value="DUF7737"/>
</dbReference>
<dbReference type="GO" id="GO:0030089">
    <property type="term" value="C:phycobilisome"/>
    <property type="evidence" value="ECO:0007669"/>
    <property type="project" value="UniProtKB-KW"/>
</dbReference>
<evidence type="ECO:0000256" key="3">
    <source>
        <dbReference type="SAM" id="Coils"/>
    </source>
</evidence>
<feature type="domain" description="DUF7737" evidence="7">
    <location>
        <begin position="1519"/>
        <end position="1619"/>
    </location>
</feature>
<protein>
    <submittedName>
        <fullName evidence="8">DUF5724 domain-containing protein</fullName>
    </submittedName>
</protein>
<dbReference type="Proteomes" id="UP001328733">
    <property type="component" value="Unassembled WGS sequence"/>
</dbReference>
<evidence type="ECO:0000256" key="2">
    <source>
        <dbReference type="ARBA" id="ARBA00022738"/>
    </source>
</evidence>
<dbReference type="InterPro" id="IPR011989">
    <property type="entry name" value="ARM-like"/>
</dbReference>
<keyword evidence="2" id="KW-0605">Phycobilisome</keyword>
<sequence length="1620" mass="184935">MLTHEQAQARLQPLRDPDRQTDRLAKVADLPGSLQPIARGLLGRDETGNPLDFSRAYQTLLEMAGKLNHLGESDRLQIFRLLFPTFADTVERAWQLFPRLPYQEYSDRRGFRAPHHSEKVHDKRSNWLQRLIAEYQYEQDLTWYAAWCPYLSYYAGETLGILFAAAIDEKDALGEEIFAILVASARGEHEIGAMGRHVTRGLLVANRPEGWECIENLLLAAQRQEGLRQVILETIDEAHSEAFHRILRLIVEKDLTRFSATVRAVDVWFGLRWESVNNRVVKKALETVLGLFDRAGDLKEVLADDDPETVYFALWVMGFRDVMEAIEPARELLHSDRSTHRFVAVYFLSQVGLVESRRALIPAIEDGDSRVATRALISLQQTDPAIHQTDLFERLERVLPRFPEQPKSLTPIVWNWLSIESSRQLVTTALVNNLGERSPKRLIPYIPLLTVYERRDVAKKLAAVYPWDEEIRNALFSLVGDASSWVREEAIRCFEKRELTDAEAIALEKLLTRKSADLRRGILQLLLNRSDTETLASAKRLLDSKQALQRQAGLELLKELKSGNRSVQTCTDYAREYQEKKTKLTETENKLLETLLEIDRKEATLEDALGLADLTRLGIAIEPTVRAEYLYVTPAVSGCLQSLDDLIHEHRHTPIISERYGKSHEELLGNCNGFFYPNSSLSREENIASIPLRELWEKWERERGEEYRDEDGLELIRSLASIYTNRPRIWQNPYLETYQNTDWWKKLRSTLFVDTSELRYPYLIRSILTALLYLHSPDNTVPFLLEASAITLTGIPFLELADSGNGIYMASELKIHLCGWIEVANFHRSQHDWTGEQKLRYWQFTRYTETFNYFDPFYDPNKLETLGMIYRLGGVAEDDIIYYLLGSRSNSNTKRSFHELGTLTARKVPANLDPILKEIGDRCRQRVLEVELQRGDLPTAASEAALGLRSIEGISTLVRLLQMLGKDKFIRGYTYHNLSKPAVFSHLIRVSYPAPSETPQDFAKAVETAEIPRQTLIELAFYAPQWSRYVEHVLNWENSTEAIWWIHAHTKDNQWHVDSEIRQDWAVQVSERTPLSEQDLIDGAVDVDWFFRIYPSLAGEPWRQLHEAAKYASSGGGHNRARLFAEAMLGEIEKETLVKRITEKRNQDAVRALGLLPLRDDLLERYQVIQEFIRTSRQFGSQRQASEKLAARVGMENLSRTAGYPDPQRLEWAMEGAAIADLVEKPFIVTIGEVSVSLSITPLGKPEITVTKNGKSLKSIPANLKKDPDIVHLQSRKQDIARQETRTRLSLEQAMCRGDKFTVAELRQLLGHPVLAPMLRELIFIGESDIGYPVGSGQALRHHDGTVREITSETLKIAHASDLLQTGEWQFWQGDCFAREVTQPFKQVFRELYLLTQTEIKNDVYSRRYEGHQLNPKQAIALWGQRGWVACSEEGVRRTFHDANLSVWVTFLDGFYTPLEMEGLTLEGVYFTRRGEGKPLPLTEIPPAIFSEVMRDIDLVVSVVHLGGVDPEASASTVELRGALIRESCRLLKLENVRVQDSRALIEGKLGSYSIHLGSGVVHRQPGGALCIIPVHSQHRGRLFLPFADDDPKTAEVLSKVVLLAKDKDIKDPSILEQIL</sequence>
<keyword evidence="1" id="KW-0042">Antenna complex</keyword>
<dbReference type="RefSeq" id="WP_332864824.1">
    <property type="nucleotide sequence ID" value="NZ_JBAFSM010000014.1"/>
</dbReference>
<evidence type="ECO:0000313" key="8">
    <source>
        <dbReference type="EMBL" id="MEG3437343.1"/>
    </source>
</evidence>
<dbReference type="SUPFAM" id="SSF48371">
    <property type="entry name" value="ARM repeat"/>
    <property type="match status" value="1"/>
</dbReference>
<evidence type="ECO:0000259" key="6">
    <source>
        <dbReference type="Pfam" id="PF18991"/>
    </source>
</evidence>
<accession>A0AAW9QUR5</accession>
<dbReference type="Pfam" id="PF24879">
    <property type="entry name" value="DUF7737"/>
    <property type="match status" value="1"/>
</dbReference>
<evidence type="ECO:0000259" key="5">
    <source>
        <dbReference type="Pfam" id="PF13569"/>
    </source>
</evidence>
<comment type="caution">
    <text evidence="8">The sequence shown here is derived from an EMBL/GenBank/DDBJ whole genome shotgun (WGS) entry which is preliminary data.</text>
</comment>
<dbReference type="InterPro" id="IPR025406">
    <property type="entry name" value="DUF4132"/>
</dbReference>
<feature type="region of interest" description="Disordered" evidence="4">
    <location>
        <begin position="1"/>
        <end position="21"/>
    </location>
</feature>
<dbReference type="InterPro" id="IPR016024">
    <property type="entry name" value="ARM-type_fold"/>
</dbReference>
<dbReference type="Pfam" id="PF13569">
    <property type="entry name" value="DUF4132"/>
    <property type="match status" value="1"/>
</dbReference>
<keyword evidence="9" id="KW-1185">Reference proteome</keyword>
<organism evidence="8 9">
    <name type="scientific">Pannus brasiliensis CCIBt3594</name>
    <dbReference type="NCBI Taxonomy" id="1427578"/>
    <lineage>
        <taxon>Bacteria</taxon>
        <taxon>Bacillati</taxon>
        <taxon>Cyanobacteriota</taxon>
        <taxon>Cyanophyceae</taxon>
        <taxon>Oscillatoriophycideae</taxon>
        <taxon>Chroococcales</taxon>
        <taxon>Microcystaceae</taxon>
        <taxon>Pannus</taxon>
    </lineage>
</organism>